<dbReference type="RefSeq" id="WP_132984710.1">
    <property type="nucleotide sequence ID" value="NZ_BMME01000001.1"/>
</dbReference>
<gene>
    <name evidence="1" type="ORF">GCM10011394_17440</name>
</gene>
<dbReference type="Pfam" id="PF20336">
    <property type="entry name" value="DUF6631"/>
    <property type="match status" value="1"/>
</dbReference>
<dbReference type="EMBL" id="BMME01000001">
    <property type="protein sequence ID" value="GGK08560.1"/>
    <property type="molecule type" value="Genomic_DNA"/>
</dbReference>
<name>A0ABQ2EEB8_9GAMM</name>
<proteinExistence type="predicted"/>
<accession>A0ABQ2EEB8</accession>
<keyword evidence="2" id="KW-1185">Reference proteome</keyword>
<evidence type="ECO:0000313" key="1">
    <source>
        <dbReference type="EMBL" id="GGK08560.1"/>
    </source>
</evidence>
<comment type="caution">
    <text evidence="1">The sequence shown here is derived from an EMBL/GenBank/DDBJ whole genome shotgun (WGS) entry which is preliminary data.</text>
</comment>
<protein>
    <recommendedName>
        <fullName evidence="3">Tail assembly chaperone</fullName>
    </recommendedName>
</protein>
<reference evidence="2" key="1">
    <citation type="journal article" date="2019" name="Int. J. Syst. Evol. Microbiol.">
        <title>The Global Catalogue of Microorganisms (GCM) 10K type strain sequencing project: providing services to taxonomists for standard genome sequencing and annotation.</title>
        <authorList>
            <consortium name="The Broad Institute Genomics Platform"/>
            <consortium name="The Broad Institute Genome Sequencing Center for Infectious Disease"/>
            <person name="Wu L."/>
            <person name="Ma J."/>
        </authorList>
    </citation>
    <scope>NUCLEOTIDE SEQUENCE [LARGE SCALE GENOMIC DNA]</scope>
    <source>
        <strain evidence="2">CGMCC 1.8985</strain>
    </source>
</reference>
<dbReference type="Proteomes" id="UP000599009">
    <property type="component" value="Unassembled WGS sequence"/>
</dbReference>
<evidence type="ECO:0008006" key="3">
    <source>
        <dbReference type="Google" id="ProtNLM"/>
    </source>
</evidence>
<evidence type="ECO:0000313" key="2">
    <source>
        <dbReference type="Proteomes" id="UP000599009"/>
    </source>
</evidence>
<sequence length="171" mass="17994">MARKATGQAKAAAAARAAAAAKDPAAPAPDTDLQIMDPDSQVIIDGQVITVREYRFFEGARVRLMAKPFFDALYALFSDAGAAPSFDEIVELIGQHEDDVAAMVAAATGLPPARVKALDDADGEALLLTWWMVNAGFFTRRVLRRAAHARLQAASQPDGPASSTTSSPPGT</sequence>
<organism evidence="1 2">
    <name type="scientific">Luteimonas terricola</name>
    <dbReference type="NCBI Taxonomy" id="645597"/>
    <lineage>
        <taxon>Bacteria</taxon>
        <taxon>Pseudomonadati</taxon>
        <taxon>Pseudomonadota</taxon>
        <taxon>Gammaproteobacteria</taxon>
        <taxon>Lysobacterales</taxon>
        <taxon>Lysobacteraceae</taxon>
        <taxon>Luteimonas</taxon>
    </lineage>
</organism>
<dbReference type="InterPro" id="IPR046583">
    <property type="entry name" value="DUF6631"/>
</dbReference>